<organism evidence="1 2">
    <name type="scientific">Papaver atlanticum</name>
    <dbReference type="NCBI Taxonomy" id="357466"/>
    <lineage>
        <taxon>Eukaryota</taxon>
        <taxon>Viridiplantae</taxon>
        <taxon>Streptophyta</taxon>
        <taxon>Embryophyta</taxon>
        <taxon>Tracheophyta</taxon>
        <taxon>Spermatophyta</taxon>
        <taxon>Magnoliopsida</taxon>
        <taxon>Ranunculales</taxon>
        <taxon>Papaveraceae</taxon>
        <taxon>Papaveroideae</taxon>
        <taxon>Papaver</taxon>
    </lineage>
</organism>
<reference evidence="1" key="1">
    <citation type="submission" date="2022-04" db="EMBL/GenBank/DDBJ databases">
        <title>A functionally conserved STORR gene fusion in Papaver species that diverged 16.8 million years ago.</title>
        <authorList>
            <person name="Catania T."/>
        </authorList>
    </citation>
    <scope>NUCLEOTIDE SEQUENCE</scope>
    <source>
        <strain evidence="1">S-188037</strain>
    </source>
</reference>
<name>A0AAD4SF16_9MAGN</name>
<sequence length="203" mass="22909">MSFLIFSSPSPCHLPSHSCVKNYLFLYASKLFCVVVPKKKKSTWVSSKIQKKVIPFLLPISLFLIRSPKTSTRVSSKIQKKGLIDVNGGARVAGEDKCCARGYANVRDLKKKDNGEEWKKKGKHYEMRGIWGCKYREQAKSMAVVLAHKNKKQNSCTNSTRGNPFSIRPKPIAEHASLWIVLQISMELISLEGKNCQLGKHIM</sequence>
<proteinExistence type="predicted"/>
<keyword evidence="2" id="KW-1185">Reference proteome</keyword>
<dbReference type="AlphaFoldDB" id="A0AAD4SF16"/>
<comment type="caution">
    <text evidence="1">The sequence shown here is derived from an EMBL/GenBank/DDBJ whole genome shotgun (WGS) entry which is preliminary data.</text>
</comment>
<evidence type="ECO:0000313" key="2">
    <source>
        <dbReference type="Proteomes" id="UP001202328"/>
    </source>
</evidence>
<protein>
    <submittedName>
        <fullName evidence="1">Uncharacterized protein</fullName>
    </submittedName>
</protein>
<dbReference type="Proteomes" id="UP001202328">
    <property type="component" value="Unassembled WGS sequence"/>
</dbReference>
<dbReference type="EMBL" id="JAJJMB010011095">
    <property type="protein sequence ID" value="KAI3904470.1"/>
    <property type="molecule type" value="Genomic_DNA"/>
</dbReference>
<gene>
    <name evidence="1" type="ORF">MKW98_014650</name>
</gene>
<accession>A0AAD4SF16</accession>
<evidence type="ECO:0000313" key="1">
    <source>
        <dbReference type="EMBL" id="KAI3904470.1"/>
    </source>
</evidence>